<dbReference type="RefSeq" id="WP_140672323.1">
    <property type="nucleotide sequence ID" value="NZ_RCZE01000032.1"/>
</dbReference>
<dbReference type="AlphaFoldDB" id="A0A502GNC1"/>
<feature type="domain" description="Cell wall hydrolase SleB" evidence="1">
    <location>
        <begin position="2"/>
        <end position="74"/>
    </location>
</feature>
<name>A0A502GNC1_9PSED</name>
<reference evidence="2 3" key="1">
    <citation type="journal article" date="2019" name="Environ. Microbiol.">
        <title>Species interactions and distinct microbial communities in high Arctic permafrost affected cryosols are associated with the CH4 and CO2 gas fluxes.</title>
        <authorList>
            <person name="Altshuler I."/>
            <person name="Hamel J."/>
            <person name="Turney S."/>
            <person name="Magnuson E."/>
            <person name="Levesque R."/>
            <person name="Greer C."/>
            <person name="Whyte L.G."/>
        </authorList>
    </citation>
    <scope>NUCLEOTIDE SEQUENCE [LARGE SCALE GENOMIC DNA]</scope>
    <source>
        <strain evidence="2 3">E3</strain>
    </source>
</reference>
<gene>
    <name evidence="2" type="ORF">EAH78_32010</name>
</gene>
<dbReference type="InterPro" id="IPR011105">
    <property type="entry name" value="Cell_wall_hydrolase_SleB"/>
</dbReference>
<dbReference type="Pfam" id="PF07486">
    <property type="entry name" value="Hydrolase_2"/>
    <property type="match status" value="1"/>
</dbReference>
<comment type="caution">
    <text evidence="2">The sequence shown here is derived from an EMBL/GenBank/DDBJ whole genome shotgun (WGS) entry which is preliminary data.</text>
</comment>
<evidence type="ECO:0000259" key="1">
    <source>
        <dbReference type="Pfam" id="PF07486"/>
    </source>
</evidence>
<sequence length="78" mass="9148">MFKHKQFFWTLNRCSFAPLEPVAWKKTGQIATAVIQGVYHDFTQGATHLHTTEVRPIWSKSFERMGRFSNHIFYTSAK</sequence>
<evidence type="ECO:0000313" key="2">
    <source>
        <dbReference type="EMBL" id="TPG63837.1"/>
    </source>
</evidence>
<evidence type="ECO:0000313" key="3">
    <source>
        <dbReference type="Proteomes" id="UP000317933"/>
    </source>
</evidence>
<organism evidence="2 3">
    <name type="scientific">Pseudomonas arsenicoxydans</name>
    <dbReference type="NCBI Taxonomy" id="702115"/>
    <lineage>
        <taxon>Bacteria</taxon>
        <taxon>Pseudomonadati</taxon>
        <taxon>Pseudomonadota</taxon>
        <taxon>Gammaproteobacteria</taxon>
        <taxon>Pseudomonadales</taxon>
        <taxon>Pseudomonadaceae</taxon>
        <taxon>Pseudomonas</taxon>
    </lineage>
</organism>
<dbReference type="GO" id="GO:0016787">
    <property type="term" value="F:hydrolase activity"/>
    <property type="evidence" value="ECO:0007669"/>
    <property type="project" value="InterPro"/>
</dbReference>
<protein>
    <recommendedName>
        <fullName evidence="1">Cell wall hydrolase SleB domain-containing protein</fullName>
    </recommendedName>
</protein>
<accession>A0A502GNC1</accession>
<dbReference type="EMBL" id="RCZE01000032">
    <property type="protein sequence ID" value="TPG63837.1"/>
    <property type="molecule type" value="Genomic_DNA"/>
</dbReference>
<proteinExistence type="predicted"/>
<dbReference type="Proteomes" id="UP000317933">
    <property type="component" value="Unassembled WGS sequence"/>
</dbReference>